<dbReference type="Proteomes" id="UP000280834">
    <property type="component" value="Unassembled WGS sequence"/>
</dbReference>
<evidence type="ECO:0000313" key="2">
    <source>
        <dbReference type="Proteomes" id="UP000280834"/>
    </source>
</evidence>
<name>A0A0R3QVA1_9BILA</name>
<evidence type="ECO:0000313" key="1">
    <source>
        <dbReference type="EMBL" id="VDO32788.1"/>
    </source>
</evidence>
<dbReference type="Pfam" id="PF03057">
    <property type="entry name" value="DUF236"/>
    <property type="match status" value="2"/>
</dbReference>
<dbReference type="EMBL" id="UZAG01017092">
    <property type="protein sequence ID" value="VDO32788.1"/>
    <property type="molecule type" value="Genomic_DNA"/>
</dbReference>
<reference evidence="3" key="1">
    <citation type="submission" date="2017-02" db="UniProtKB">
        <authorList>
            <consortium name="WormBaseParasite"/>
        </authorList>
    </citation>
    <scope>IDENTIFICATION</scope>
</reference>
<dbReference type="PANTHER" id="PTHR21592">
    <property type="entry name" value="CHROMOSOME UNDETERMINED SCAFFOLD_25, WHOLE GENOME SHOTGUN SEQUENCE"/>
    <property type="match status" value="1"/>
</dbReference>
<organism evidence="3">
    <name type="scientific">Brugia timori</name>
    <dbReference type="NCBI Taxonomy" id="42155"/>
    <lineage>
        <taxon>Eukaryota</taxon>
        <taxon>Metazoa</taxon>
        <taxon>Ecdysozoa</taxon>
        <taxon>Nematoda</taxon>
        <taxon>Chromadorea</taxon>
        <taxon>Rhabditida</taxon>
        <taxon>Spirurina</taxon>
        <taxon>Spiruromorpha</taxon>
        <taxon>Filarioidea</taxon>
        <taxon>Onchocercidae</taxon>
        <taxon>Brugia</taxon>
    </lineage>
</organism>
<dbReference type="InterPro" id="IPR004296">
    <property type="entry name" value="DUF236"/>
</dbReference>
<sequence>MLKYNEKQKSAFIIKKATKEQKGTTNEQGAQVGFSAAAANRDQFNQIMWCCPFAEVPKAPGQGDIVGTHDPKYQTSAGVDGEVFGEDKKRTAGADTDGGGGGPQTPQKGGFLKNFLGTYDPNYQTLVSVGGEIFGQDKKKDIGGGDGGLQAPINKDGKTGTFDPNYQLCKFYYNIFQCMSKFHTKYI</sequence>
<evidence type="ECO:0000313" key="3">
    <source>
        <dbReference type="WBParaSite" id="BTMF_0001165301-mRNA-1"/>
    </source>
</evidence>
<keyword evidence="2" id="KW-1185">Reference proteome</keyword>
<dbReference type="STRING" id="42155.A0A0R3QVA1"/>
<protein>
    <submittedName>
        <fullName evidence="1 3">Uncharacterized protein</fullName>
    </submittedName>
</protein>
<dbReference type="WBParaSite" id="BTMF_0001165301-mRNA-1">
    <property type="protein sequence ID" value="BTMF_0001165301-mRNA-1"/>
    <property type="gene ID" value="BTMF_0001165301"/>
</dbReference>
<reference evidence="1 2" key="2">
    <citation type="submission" date="2018-11" db="EMBL/GenBank/DDBJ databases">
        <authorList>
            <consortium name="Pathogen Informatics"/>
        </authorList>
    </citation>
    <scope>NUCLEOTIDE SEQUENCE [LARGE SCALE GENOMIC DNA]</scope>
</reference>
<proteinExistence type="predicted"/>
<dbReference type="PANTHER" id="PTHR21592:SF23">
    <property type="entry name" value="DAUER UP-REGULATED"/>
    <property type="match status" value="1"/>
</dbReference>
<dbReference type="AlphaFoldDB" id="A0A0R3QVA1"/>
<gene>
    <name evidence="1" type="ORF">BTMF_LOCUS9687</name>
</gene>
<accession>A0A0R3QVA1</accession>